<dbReference type="PANTHER" id="PTHR21310:SF15">
    <property type="entry name" value="AMINOGLYCOSIDE PHOSPHOTRANSFERASE DOMAIN-CONTAINING PROTEIN"/>
    <property type="match status" value="1"/>
</dbReference>
<dbReference type="Gene3D" id="3.90.1200.10">
    <property type="match status" value="1"/>
</dbReference>
<gene>
    <name evidence="2" type="ORF">HYE67_001159</name>
</gene>
<evidence type="ECO:0000313" key="3">
    <source>
        <dbReference type="Proteomes" id="UP000663297"/>
    </source>
</evidence>
<sequence length="188" mass="22271">MDRIYGTTLDIAWPDLSWITSLRLAFQLRSAINRLRSQPSAVDDVLNFWANSGSARQEFKKTPAEHSIRPKPILPCTRLFVFTHHDLAPHNIILDHQNQLWLLDWDLAGYYPRFFEHCGMYNFIPRGAWTRFVMWRWNMFACIGSGFYSKEHRWLEIIISRFNLYRTARRFIMKANGYAAVAGRIDRD</sequence>
<proteinExistence type="predicted"/>
<reference evidence="2" key="1">
    <citation type="submission" date="2020-11" db="EMBL/GenBank/DDBJ databases">
        <title>The chromosome-scale genome resource for two endophytic Fusarium species: F. culmorum and F. pseudograminearum.</title>
        <authorList>
            <person name="Yuan Z."/>
        </authorList>
    </citation>
    <scope>NUCLEOTIDE SEQUENCE</scope>
    <source>
        <strain evidence="2">Class2-1B</strain>
    </source>
</reference>
<dbReference type="InterPro" id="IPR002575">
    <property type="entry name" value="Aminoglycoside_PTrfase"/>
</dbReference>
<dbReference type="Proteomes" id="UP000663297">
    <property type="component" value="Chromosome 1"/>
</dbReference>
<organism evidence="2 3">
    <name type="scientific">Fusarium culmorum</name>
    <dbReference type="NCBI Taxonomy" id="5516"/>
    <lineage>
        <taxon>Eukaryota</taxon>
        <taxon>Fungi</taxon>
        <taxon>Dikarya</taxon>
        <taxon>Ascomycota</taxon>
        <taxon>Pezizomycotina</taxon>
        <taxon>Sordariomycetes</taxon>
        <taxon>Hypocreomycetidae</taxon>
        <taxon>Hypocreales</taxon>
        <taxon>Nectriaceae</taxon>
        <taxon>Fusarium</taxon>
    </lineage>
</organism>
<dbReference type="InterPro" id="IPR051678">
    <property type="entry name" value="AGP_Transferase"/>
</dbReference>
<accession>A0A7S8HRS9</accession>
<dbReference type="Pfam" id="PF01636">
    <property type="entry name" value="APH"/>
    <property type="match status" value="1"/>
</dbReference>
<dbReference type="AlphaFoldDB" id="A0A7S8HRS9"/>
<dbReference type="EMBL" id="CP064747">
    <property type="protein sequence ID" value="QPC58928.1"/>
    <property type="molecule type" value="Genomic_DNA"/>
</dbReference>
<feature type="domain" description="Aminoglycoside phosphotransferase" evidence="1">
    <location>
        <begin position="31"/>
        <end position="133"/>
    </location>
</feature>
<dbReference type="InterPro" id="IPR011009">
    <property type="entry name" value="Kinase-like_dom_sf"/>
</dbReference>
<dbReference type="SUPFAM" id="SSF56112">
    <property type="entry name" value="Protein kinase-like (PK-like)"/>
    <property type="match status" value="1"/>
</dbReference>
<evidence type="ECO:0000313" key="2">
    <source>
        <dbReference type="EMBL" id="QPC58928.1"/>
    </source>
</evidence>
<name>A0A7S8HRS9_FUSCU</name>
<evidence type="ECO:0000259" key="1">
    <source>
        <dbReference type="Pfam" id="PF01636"/>
    </source>
</evidence>
<protein>
    <recommendedName>
        <fullName evidence="1">Aminoglycoside phosphotransferase domain-containing protein</fullName>
    </recommendedName>
</protein>
<dbReference type="PANTHER" id="PTHR21310">
    <property type="entry name" value="AMINOGLYCOSIDE PHOSPHOTRANSFERASE-RELATED-RELATED"/>
    <property type="match status" value="1"/>
</dbReference>